<accession>B5VVV7</accession>
<sequence>MMDGASRLKAFLFILNYLNLTHLTSLKNAILFSTPLQQIITICFRRLSFKQLFKYLIQ</sequence>
<dbReference type="AlphaFoldDB" id="B5VVV7"/>
<dbReference type="Proteomes" id="UP000004061">
    <property type="component" value="Unassembled WGS sequence"/>
</dbReference>
<organism evidence="1 2">
    <name type="scientific">Limnospira maxima CS-328</name>
    <dbReference type="NCBI Taxonomy" id="513049"/>
    <lineage>
        <taxon>Bacteria</taxon>
        <taxon>Bacillati</taxon>
        <taxon>Cyanobacteriota</taxon>
        <taxon>Cyanophyceae</taxon>
        <taxon>Oscillatoriophycideae</taxon>
        <taxon>Oscillatoriales</taxon>
        <taxon>Sirenicapillariaceae</taxon>
        <taxon>Limnospira</taxon>
    </lineage>
</organism>
<evidence type="ECO:0000313" key="2">
    <source>
        <dbReference type="Proteomes" id="UP000004061"/>
    </source>
</evidence>
<reference evidence="1 2" key="1">
    <citation type="journal article" date="2011" name="Appl. Environ. Microbiol.">
        <title>Contribution of a Sodium Ion Gradient to Energy Conservation during Fermentation in the Cyanobacterium Arthrospira (Spirulina) maxima CS-328.</title>
        <authorList>
            <person name="Carrieri D."/>
            <person name="Ananyev G."/>
            <person name="Lenz O."/>
            <person name="Bryant D.A."/>
            <person name="Dismukes G.C."/>
        </authorList>
    </citation>
    <scope>NUCLEOTIDE SEQUENCE [LARGE SCALE GENOMIC DNA]</scope>
    <source>
        <strain evidence="1 2">CS-328</strain>
    </source>
</reference>
<evidence type="ECO:0000313" key="1">
    <source>
        <dbReference type="EMBL" id="EDZ96721.1"/>
    </source>
</evidence>
<comment type="caution">
    <text evidence="1">The sequence shown here is derived from an EMBL/GenBank/DDBJ whole genome shotgun (WGS) entry which is preliminary data.</text>
</comment>
<dbReference type="EMBL" id="ABYK01000003">
    <property type="protein sequence ID" value="EDZ96721.1"/>
    <property type="molecule type" value="Genomic_DNA"/>
</dbReference>
<gene>
    <name evidence="1" type="ORF">AmaxDRAFT_0645</name>
</gene>
<name>B5VVV7_LIMMA</name>
<keyword evidence="2" id="KW-1185">Reference proteome</keyword>
<protein>
    <submittedName>
        <fullName evidence="1">Uncharacterized protein</fullName>
    </submittedName>
</protein>
<proteinExistence type="predicted"/>